<dbReference type="PATRIC" id="fig|438.10.peg.919"/>
<gene>
    <name evidence="1" type="ORF">SRCM100623_00937</name>
</gene>
<dbReference type="Proteomes" id="UP000093796">
    <property type="component" value="Unassembled WGS sequence"/>
</dbReference>
<dbReference type="RefSeq" id="WP_003629849.1">
    <property type="nucleotide sequence ID" value="NZ_BSCN01000024.1"/>
</dbReference>
<comment type="caution">
    <text evidence="1">The sequence shown here is derived from an EMBL/GenBank/DDBJ whole genome shotgun (WGS) entry which is preliminary data.</text>
</comment>
<dbReference type="eggNOG" id="ENOG5032U20">
    <property type="taxonomic scope" value="Bacteria"/>
</dbReference>
<accession>A0A0K0T9S3</accession>
<evidence type="ECO:0000313" key="2">
    <source>
        <dbReference type="Proteomes" id="UP000093796"/>
    </source>
</evidence>
<dbReference type="OrthoDB" id="7161178at2"/>
<dbReference type="GeneID" id="60375034"/>
<sequence length="187" mass="20599">MSDPSPPSWDPDLEPRLTLGQKLDRTARHLLPSAFIVLVIIFFSAPLAIPGSAELLSAIVIGSVFFWSVWRPTGMPALAPFLLGLFMDLVGFTPLGVSSFILLLVYGISTYARFGLMRMNFLVVWFLYGLIGGAASFLQWALACLFRLHGLDPAPAFFEALLCIGVYPLLSATFSWFLHILDEKESA</sequence>
<proteinExistence type="predicted"/>
<dbReference type="AlphaFoldDB" id="A0A0K0T9S3"/>
<evidence type="ECO:0000313" key="1">
    <source>
        <dbReference type="EMBL" id="OAZ73341.1"/>
    </source>
</evidence>
<name>A0A0K0T9S3_ACEPA</name>
<dbReference type="OMA" id="GMARITP"/>
<dbReference type="EMBL" id="LYUD01000097">
    <property type="protein sequence ID" value="OAZ73341.1"/>
    <property type="molecule type" value="Genomic_DNA"/>
</dbReference>
<organism evidence="1 2">
    <name type="scientific">Acetobacter pasteurianus</name>
    <name type="common">Acetobacter turbidans</name>
    <dbReference type="NCBI Taxonomy" id="438"/>
    <lineage>
        <taxon>Bacteria</taxon>
        <taxon>Pseudomonadati</taxon>
        <taxon>Pseudomonadota</taxon>
        <taxon>Alphaproteobacteria</taxon>
        <taxon>Acetobacterales</taxon>
        <taxon>Acetobacteraceae</taxon>
        <taxon>Acetobacter</taxon>
    </lineage>
</organism>
<reference evidence="1 2" key="1">
    <citation type="submission" date="2016-05" db="EMBL/GenBank/DDBJ databases">
        <title>Genome sequencing of Acetobacter pasteurianus strain SRCM100623.</title>
        <authorList>
            <person name="Song Y.R."/>
        </authorList>
    </citation>
    <scope>NUCLEOTIDE SEQUENCE [LARGE SCALE GENOMIC DNA]</scope>
    <source>
        <strain evidence="1 2">SRCM100623</strain>
    </source>
</reference>
<protein>
    <submittedName>
        <fullName evidence="1">Uncharacterized protein</fullName>
    </submittedName>
</protein>